<sequence>MLLLTYLLFSFNTYIFGDLSLSYLNRQCGPKIYSESFKCPEFNTDLIRIDVATFYEPIPNECSNECSAIRSYERKVIYNKDWIMLLDGTAAYKTNTLNYNPHCYPEETFVVDGNVPVSLLKDRVNFTSEFEYILKEGSPIFSFLPRLGRRKVQSMTIQEKEFFMFLTLYLMKNNTDYNHELHHKTSEFYDAATENKLKSDEIDISKAQEMLNEMYSDAIEMLVESSEMQWNRLCDLASTEKGQFYEEVMAWMQ</sequence>
<organism evidence="3">
    <name type="scientific">Strongyloides stercoralis</name>
    <name type="common">Threadworm</name>
    <dbReference type="NCBI Taxonomy" id="6248"/>
    <lineage>
        <taxon>Eukaryota</taxon>
        <taxon>Metazoa</taxon>
        <taxon>Ecdysozoa</taxon>
        <taxon>Nematoda</taxon>
        <taxon>Chromadorea</taxon>
        <taxon>Rhabditida</taxon>
        <taxon>Tylenchina</taxon>
        <taxon>Panagrolaimomorpha</taxon>
        <taxon>Strongyloidoidea</taxon>
        <taxon>Strongyloididae</taxon>
        <taxon>Strongyloides</taxon>
    </lineage>
</organism>
<evidence type="ECO:0000256" key="1">
    <source>
        <dbReference type="SAM" id="SignalP"/>
    </source>
</evidence>
<dbReference type="WBParaSite" id="TCONS_00015973.p1">
    <property type="protein sequence ID" value="TCONS_00015973.p1"/>
    <property type="gene ID" value="XLOC_010742"/>
</dbReference>
<evidence type="ECO:0000313" key="4">
    <source>
        <dbReference type="WBParaSite" id="TCONS_00015973.p1"/>
    </source>
</evidence>
<evidence type="ECO:0000313" key="2">
    <source>
        <dbReference type="Proteomes" id="UP000035681"/>
    </source>
</evidence>
<accession>A0A0K0EH62</accession>
<proteinExistence type="predicted"/>
<reference evidence="3" key="1">
    <citation type="submission" date="2015-08" db="UniProtKB">
        <authorList>
            <consortium name="WormBaseParasite"/>
        </authorList>
    </citation>
    <scope>IDENTIFICATION</scope>
</reference>
<feature type="signal peptide" evidence="1">
    <location>
        <begin position="1"/>
        <end position="17"/>
    </location>
</feature>
<dbReference type="WBParaSite" id="SSTP_0000881900.1">
    <property type="protein sequence ID" value="SSTP_0000881900.1"/>
    <property type="gene ID" value="SSTP_0000881900"/>
</dbReference>
<keyword evidence="2" id="KW-1185">Reference proteome</keyword>
<keyword evidence="1" id="KW-0732">Signal</keyword>
<name>A0A0K0EH62_STRER</name>
<evidence type="ECO:0000313" key="3">
    <source>
        <dbReference type="WBParaSite" id="SSTP_0000881900.1"/>
    </source>
</evidence>
<dbReference type="Proteomes" id="UP000035681">
    <property type="component" value="Unplaced"/>
</dbReference>
<protein>
    <submittedName>
        <fullName evidence="3 4">Uncharacterized protein</fullName>
    </submittedName>
</protein>
<feature type="chain" id="PRO_5005328039" evidence="1">
    <location>
        <begin position="18"/>
        <end position="253"/>
    </location>
</feature>
<dbReference type="AlphaFoldDB" id="A0A0K0EH62"/>